<comment type="subunit">
    <text evidence="1">Homodimer.</text>
</comment>
<protein>
    <recommendedName>
        <fullName evidence="4">Alcohol dehydrogenase-like N-terminal domain-containing protein</fullName>
    </recommendedName>
</protein>
<reference evidence="6" key="2">
    <citation type="submission" date="2018-02" db="UniProtKB">
        <authorList>
            <consortium name="EnsemblPlants"/>
        </authorList>
    </citation>
    <scope>IDENTIFICATION</scope>
    <source>
        <strain evidence="6">Williams 82</strain>
    </source>
</reference>
<keyword evidence="7" id="KW-1185">Reference proteome</keyword>
<keyword evidence="2" id="KW-0479">Metal-binding</keyword>
<feature type="domain" description="Alcohol dehydrogenase-like N-terminal" evidence="4">
    <location>
        <begin position="52"/>
        <end position="143"/>
    </location>
</feature>
<reference evidence="5" key="3">
    <citation type="submission" date="2018-07" db="EMBL/GenBank/DDBJ databases">
        <title>WGS assembly of Glycine max.</title>
        <authorList>
            <person name="Schmutz J."/>
            <person name="Cannon S."/>
            <person name="Schlueter J."/>
            <person name="Ma J."/>
            <person name="Mitros T."/>
            <person name="Nelson W."/>
            <person name="Hyten D."/>
            <person name="Song Q."/>
            <person name="Thelen J."/>
            <person name="Cheng J."/>
            <person name="Xu D."/>
            <person name="Hellsten U."/>
            <person name="May G."/>
            <person name="Yu Y."/>
            <person name="Sakurai T."/>
            <person name="Umezawa T."/>
            <person name="Bhattacharyya M."/>
            <person name="Sandhu D."/>
            <person name="Valliyodan B."/>
            <person name="Lindquist E."/>
            <person name="Peto M."/>
            <person name="Grant D."/>
            <person name="Shu S."/>
            <person name="Goodstein D."/>
            <person name="Barry K."/>
            <person name="Futrell-Griggs M."/>
            <person name="Abernathy B."/>
            <person name="Du J."/>
            <person name="Tian Z."/>
            <person name="Zhu L."/>
            <person name="Gill N."/>
            <person name="Joshi T."/>
            <person name="Libault M."/>
            <person name="Sethuraman A."/>
            <person name="Zhang X."/>
            <person name="Shinozaki K."/>
            <person name="Nguyen H."/>
            <person name="Wing R."/>
            <person name="Cregan P."/>
            <person name="Specht J."/>
            <person name="Grimwood J."/>
            <person name="Rokhsar D."/>
            <person name="Stacey G."/>
            <person name="Shoemaker R."/>
            <person name="Jackson S."/>
        </authorList>
    </citation>
    <scope>NUCLEOTIDE SEQUENCE</scope>
    <source>
        <tissue evidence="5">Callus</tissue>
    </source>
</reference>
<dbReference type="PANTHER" id="PTHR43880">
    <property type="entry name" value="ALCOHOL DEHYDROGENASE"/>
    <property type="match status" value="1"/>
</dbReference>
<name>A0A0R0KFA8_SOYBN</name>
<evidence type="ECO:0000256" key="2">
    <source>
        <dbReference type="ARBA" id="ARBA00022723"/>
    </source>
</evidence>
<evidence type="ECO:0000256" key="3">
    <source>
        <dbReference type="ARBA" id="ARBA00022833"/>
    </source>
</evidence>
<evidence type="ECO:0000313" key="7">
    <source>
        <dbReference type="Proteomes" id="UP000008827"/>
    </source>
</evidence>
<dbReference type="SMR" id="A0A0R0KFA8"/>
<accession>A0A0R0KFA8</accession>
<dbReference type="PANTHER" id="PTHR43880:SF56">
    <property type="entry name" value="ALCOHOL DEHYDROGENASE-LIKE 4"/>
    <property type="match status" value="1"/>
</dbReference>
<dbReference type="AlphaFoldDB" id="A0A0R0KFA8"/>
<dbReference type="InterPro" id="IPR013154">
    <property type="entry name" value="ADH-like_N"/>
</dbReference>
<dbReference type="OMA" id="PIFNEEC"/>
<sequence>MAGPEVAIRSLNSNDTRGKTITCKATVAYGPRGPFVVERVLVHPPQKMENEAQRAYPRIFGREASGIVESVREGVNDMKEGNLVVPIFNEECGDCKYCKCEKTNMCDGATRFSTTDGKPILHFLNTSTFTEYTVVDSACVVKIRVDGDGDLNPYIKRLTLLSCGVSTVFFSPI</sequence>
<dbReference type="EnsemblPlants" id="KRH65756">
    <property type="protein sequence ID" value="KRH65756"/>
    <property type="gene ID" value="GLYMA_03G059700"/>
</dbReference>
<dbReference type="InterPro" id="IPR011032">
    <property type="entry name" value="GroES-like_sf"/>
</dbReference>
<reference evidence="5 6" key="1">
    <citation type="journal article" date="2010" name="Nature">
        <title>Genome sequence of the palaeopolyploid soybean.</title>
        <authorList>
            <person name="Schmutz J."/>
            <person name="Cannon S.B."/>
            <person name="Schlueter J."/>
            <person name="Ma J."/>
            <person name="Mitros T."/>
            <person name="Nelson W."/>
            <person name="Hyten D.L."/>
            <person name="Song Q."/>
            <person name="Thelen J.J."/>
            <person name="Cheng J."/>
            <person name="Xu D."/>
            <person name="Hellsten U."/>
            <person name="May G.D."/>
            <person name="Yu Y."/>
            <person name="Sakurai T."/>
            <person name="Umezawa T."/>
            <person name="Bhattacharyya M.K."/>
            <person name="Sandhu D."/>
            <person name="Valliyodan B."/>
            <person name="Lindquist E."/>
            <person name="Peto M."/>
            <person name="Grant D."/>
            <person name="Shu S."/>
            <person name="Goodstein D."/>
            <person name="Barry K."/>
            <person name="Futrell-Griggs M."/>
            <person name="Abernathy B."/>
            <person name="Du J."/>
            <person name="Tian Z."/>
            <person name="Zhu L."/>
            <person name="Gill N."/>
            <person name="Joshi T."/>
            <person name="Libault M."/>
            <person name="Sethuraman A."/>
            <person name="Zhang X.-C."/>
            <person name="Shinozaki K."/>
            <person name="Nguyen H.T."/>
            <person name="Wing R.A."/>
            <person name="Cregan P."/>
            <person name="Specht J."/>
            <person name="Grimwood J."/>
            <person name="Rokhsar D."/>
            <person name="Stacey G."/>
            <person name="Shoemaker R.C."/>
            <person name="Jackson S.A."/>
        </authorList>
    </citation>
    <scope>NUCLEOTIDE SEQUENCE [LARGE SCALE GENOMIC DNA]</scope>
    <source>
        <strain evidence="6">cv. Williams 82</strain>
        <tissue evidence="5">Callus</tissue>
    </source>
</reference>
<dbReference type="Gramene" id="KRH65756">
    <property type="protein sequence ID" value="KRH65756"/>
    <property type="gene ID" value="GLYMA_03G059700"/>
</dbReference>
<evidence type="ECO:0000313" key="6">
    <source>
        <dbReference type="EnsemblPlants" id="KRH65756"/>
    </source>
</evidence>
<gene>
    <name evidence="5" type="ORF">GLYMA_03G059700</name>
</gene>
<dbReference type="Pfam" id="PF08240">
    <property type="entry name" value="ADH_N"/>
    <property type="match status" value="1"/>
</dbReference>
<dbReference type="InParanoid" id="A0A0R0KFA8"/>
<keyword evidence="3" id="KW-0862">Zinc</keyword>
<dbReference type="SUPFAM" id="SSF50129">
    <property type="entry name" value="GroES-like"/>
    <property type="match status" value="1"/>
</dbReference>
<dbReference type="Proteomes" id="UP000008827">
    <property type="component" value="Chromosome 3"/>
</dbReference>
<evidence type="ECO:0000256" key="1">
    <source>
        <dbReference type="ARBA" id="ARBA00011738"/>
    </source>
</evidence>
<dbReference type="Gene3D" id="3.90.180.10">
    <property type="entry name" value="Medium-chain alcohol dehydrogenases, catalytic domain"/>
    <property type="match status" value="1"/>
</dbReference>
<dbReference type="PaxDb" id="3847-GLYMA03G08181.1"/>
<evidence type="ECO:0000259" key="4">
    <source>
        <dbReference type="Pfam" id="PF08240"/>
    </source>
</evidence>
<dbReference type="EMBL" id="CM000836">
    <property type="protein sequence ID" value="KRH65756.1"/>
    <property type="molecule type" value="Genomic_DNA"/>
</dbReference>
<dbReference type="STRING" id="3847.A0A0R0KFA8"/>
<organism evidence="5">
    <name type="scientific">Glycine max</name>
    <name type="common">Soybean</name>
    <name type="synonym">Glycine hispida</name>
    <dbReference type="NCBI Taxonomy" id="3847"/>
    <lineage>
        <taxon>Eukaryota</taxon>
        <taxon>Viridiplantae</taxon>
        <taxon>Streptophyta</taxon>
        <taxon>Embryophyta</taxon>
        <taxon>Tracheophyta</taxon>
        <taxon>Spermatophyta</taxon>
        <taxon>Magnoliopsida</taxon>
        <taxon>eudicotyledons</taxon>
        <taxon>Gunneridae</taxon>
        <taxon>Pentapetalae</taxon>
        <taxon>rosids</taxon>
        <taxon>fabids</taxon>
        <taxon>Fabales</taxon>
        <taxon>Fabaceae</taxon>
        <taxon>Papilionoideae</taxon>
        <taxon>50 kb inversion clade</taxon>
        <taxon>NPAAA clade</taxon>
        <taxon>indigoferoid/millettioid clade</taxon>
        <taxon>Phaseoleae</taxon>
        <taxon>Glycine</taxon>
        <taxon>Glycine subgen. Soja</taxon>
    </lineage>
</organism>
<evidence type="ECO:0000313" key="5">
    <source>
        <dbReference type="EMBL" id="KRH65756.1"/>
    </source>
</evidence>
<dbReference type="GO" id="GO:0046872">
    <property type="term" value="F:metal ion binding"/>
    <property type="evidence" value="ECO:0007669"/>
    <property type="project" value="UniProtKB-KW"/>
</dbReference>
<proteinExistence type="predicted"/>